<evidence type="ECO:0000256" key="5">
    <source>
        <dbReference type="ARBA" id="ARBA00022759"/>
    </source>
</evidence>
<dbReference type="Gene3D" id="3.10.10.10">
    <property type="entry name" value="HIV Type 1 Reverse Transcriptase, subunit A, domain 1"/>
    <property type="match status" value="1"/>
</dbReference>
<dbReference type="CDD" id="cd00303">
    <property type="entry name" value="retropepsin_like"/>
    <property type="match status" value="1"/>
</dbReference>
<protein>
    <recommendedName>
        <fullName evidence="1">RNA-directed DNA polymerase</fullName>
        <ecNumber evidence="1">2.7.7.49</ecNumber>
    </recommendedName>
</protein>
<keyword evidence="7" id="KW-0695">RNA-directed DNA polymerase</keyword>
<dbReference type="GO" id="GO:0004519">
    <property type="term" value="F:endonuclease activity"/>
    <property type="evidence" value="ECO:0007669"/>
    <property type="project" value="UniProtKB-KW"/>
</dbReference>
<dbReference type="InterPro" id="IPR021109">
    <property type="entry name" value="Peptidase_aspartic_dom_sf"/>
</dbReference>
<name>A0A8J5Z5W7_9ROSI</name>
<dbReference type="Gene3D" id="2.40.70.10">
    <property type="entry name" value="Acid Proteases"/>
    <property type="match status" value="1"/>
</dbReference>
<dbReference type="GO" id="GO:0016787">
    <property type="term" value="F:hydrolase activity"/>
    <property type="evidence" value="ECO:0007669"/>
    <property type="project" value="UniProtKB-KW"/>
</dbReference>
<dbReference type="Pfam" id="PF00078">
    <property type="entry name" value="RVT_1"/>
    <property type="match status" value="1"/>
</dbReference>
<dbReference type="Pfam" id="PF17917">
    <property type="entry name" value="RT_RNaseH"/>
    <property type="match status" value="1"/>
</dbReference>
<dbReference type="SUPFAM" id="SSF56672">
    <property type="entry name" value="DNA/RNA polymerases"/>
    <property type="match status" value="1"/>
</dbReference>
<evidence type="ECO:0000259" key="8">
    <source>
        <dbReference type="Pfam" id="PF00078"/>
    </source>
</evidence>
<evidence type="ECO:0000256" key="1">
    <source>
        <dbReference type="ARBA" id="ARBA00012493"/>
    </source>
</evidence>
<keyword evidence="4" id="KW-0540">Nuclease</keyword>
<comment type="caution">
    <text evidence="10">The sequence shown here is derived from an EMBL/GenBank/DDBJ whole genome shotgun (WGS) entry which is preliminary data.</text>
</comment>
<dbReference type="EC" id="2.7.7.49" evidence="1"/>
<accession>A0A8J5Z5W7</accession>
<dbReference type="Gene3D" id="3.30.70.270">
    <property type="match status" value="1"/>
</dbReference>
<dbReference type="Pfam" id="PF08284">
    <property type="entry name" value="RVP_2"/>
    <property type="match status" value="1"/>
</dbReference>
<dbReference type="PANTHER" id="PTHR15503">
    <property type="entry name" value="LDOC1 RELATED"/>
    <property type="match status" value="1"/>
</dbReference>
<keyword evidence="6" id="KW-0378">Hydrolase</keyword>
<evidence type="ECO:0000313" key="10">
    <source>
        <dbReference type="EMBL" id="KAG8501254.1"/>
    </source>
</evidence>
<dbReference type="GO" id="GO:0003964">
    <property type="term" value="F:RNA-directed DNA polymerase activity"/>
    <property type="evidence" value="ECO:0007669"/>
    <property type="project" value="UniProtKB-KW"/>
</dbReference>
<evidence type="ECO:0000256" key="6">
    <source>
        <dbReference type="ARBA" id="ARBA00022801"/>
    </source>
</evidence>
<dbReference type="OrthoDB" id="1002399at2759"/>
<evidence type="ECO:0000256" key="3">
    <source>
        <dbReference type="ARBA" id="ARBA00022695"/>
    </source>
</evidence>
<evidence type="ECO:0000313" key="11">
    <source>
        <dbReference type="Proteomes" id="UP000701853"/>
    </source>
</evidence>
<feature type="domain" description="Reverse transcriptase RNase H-like" evidence="9">
    <location>
        <begin position="345"/>
        <end position="393"/>
    </location>
</feature>
<evidence type="ECO:0000256" key="7">
    <source>
        <dbReference type="ARBA" id="ARBA00022918"/>
    </source>
</evidence>
<dbReference type="PANTHER" id="PTHR15503:SF45">
    <property type="entry name" value="RNA-DIRECTED DNA POLYMERASE HOMOLOG"/>
    <property type="match status" value="1"/>
</dbReference>
<dbReference type="InterPro" id="IPR041373">
    <property type="entry name" value="RT_RNaseH"/>
</dbReference>
<dbReference type="InterPro" id="IPR032567">
    <property type="entry name" value="RTL1-rel"/>
</dbReference>
<proteinExistence type="predicted"/>
<evidence type="ECO:0000256" key="4">
    <source>
        <dbReference type="ARBA" id="ARBA00022722"/>
    </source>
</evidence>
<keyword evidence="2" id="KW-0808">Transferase</keyword>
<dbReference type="InterPro" id="IPR043128">
    <property type="entry name" value="Rev_trsase/Diguanyl_cyclase"/>
</dbReference>
<gene>
    <name evidence="10" type="ORF">CXB51_003412</name>
</gene>
<keyword evidence="5" id="KW-0255">Endonuclease</keyword>
<reference evidence="10 11" key="1">
    <citation type="journal article" date="2021" name="bioRxiv">
        <title>The Gossypium anomalum genome as a resource for cotton improvement and evolutionary analysis of hybrid incompatibility.</title>
        <authorList>
            <person name="Grover C.E."/>
            <person name="Yuan D."/>
            <person name="Arick M.A."/>
            <person name="Miller E.R."/>
            <person name="Hu G."/>
            <person name="Peterson D.G."/>
            <person name="Wendel J.F."/>
            <person name="Udall J.A."/>
        </authorList>
    </citation>
    <scope>NUCLEOTIDE SEQUENCE [LARGE SCALE GENOMIC DNA]</scope>
    <source>
        <strain evidence="10">JFW-Udall</strain>
        <tissue evidence="10">Leaf</tissue>
    </source>
</reference>
<keyword evidence="3" id="KW-0548">Nucleotidyltransferase</keyword>
<dbReference type="EMBL" id="JAHUZN010000002">
    <property type="protein sequence ID" value="KAG8501254.1"/>
    <property type="molecule type" value="Genomic_DNA"/>
</dbReference>
<dbReference type="Proteomes" id="UP000701853">
    <property type="component" value="Chromosome 2"/>
</dbReference>
<evidence type="ECO:0000256" key="2">
    <source>
        <dbReference type="ARBA" id="ARBA00022679"/>
    </source>
</evidence>
<feature type="domain" description="Reverse transcriptase" evidence="8">
    <location>
        <begin position="210"/>
        <end position="301"/>
    </location>
</feature>
<sequence>MNIPVEPIEFMIKVSNPLGKHVIVDKVCKKCPLIVRSHYFSADLMLLPFNEFDVILGMDWLTLHNAIVNCRKKVIKLKCESGETLWVKLDEPENLPIVISSTSAWKCLRKGCEAYLDFIMNAKESELKVESVPVVGEYEDVFLEELPGLPPNREIEFGVELIPGTIPISIAPYRMTPTELKELKSQLQELTDKGFVKPSFSPWGAPVLFVKKKDGSIRWCVDCRQLNKMTIKNKYLLPRIDNLFYQLKGVAWFSKIDLRYGYYQLRVKESDVPKTAFRMRYGHYEFLVMPFALTNAPAMVNPNKVFAIVEWKPPTNVTEVRSFLGLAGYYRQFVKDFSMIATLMMSDASLNGLGCVLMQGGKVIAYASRKLKPHEKNYPTHDLELAAIVFALKI</sequence>
<dbReference type="AlphaFoldDB" id="A0A8J5Z5W7"/>
<dbReference type="CDD" id="cd01647">
    <property type="entry name" value="RT_LTR"/>
    <property type="match status" value="1"/>
</dbReference>
<evidence type="ECO:0000259" key="9">
    <source>
        <dbReference type="Pfam" id="PF17917"/>
    </source>
</evidence>
<organism evidence="10 11">
    <name type="scientific">Gossypium anomalum</name>
    <dbReference type="NCBI Taxonomy" id="47600"/>
    <lineage>
        <taxon>Eukaryota</taxon>
        <taxon>Viridiplantae</taxon>
        <taxon>Streptophyta</taxon>
        <taxon>Embryophyta</taxon>
        <taxon>Tracheophyta</taxon>
        <taxon>Spermatophyta</taxon>
        <taxon>Magnoliopsida</taxon>
        <taxon>eudicotyledons</taxon>
        <taxon>Gunneridae</taxon>
        <taxon>Pentapetalae</taxon>
        <taxon>rosids</taxon>
        <taxon>malvids</taxon>
        <taxon>Malvales</taxon>
        <taxon>Malvaceae</taxon>
        <taxon>Malvoideae</taxon>
        <taxon>Gossypium</taxon>
    </lineage>
</organism>
<keyword evidence="11" id="KW-1185">Reference proteome</keyword>
<dbReference type="InterPro" id="IPR000477">
    <property type="entry name" value="RT_dom"/>
</dbReference>
<dbReference type="InterPro" id="IPR043502">
    <property type="entry name" value="DNA/RNA_pol_sf"/>
</dbReference>